<organism evidence="2 3">
    <name type="scientific">Candidatus Sungiibacteriota bacterium</name>
    <dbReference type="NCBI Taxonomy" id="2750080"/>
    <lineage>
        <taxon>Bacteria</taxon>
        <taxon>Candidatus Sungiibacteriota</taxon>
    </lineage>
</organism>
<reference evidence="2" key="1">
    <citation type="submission" date="2020-07" db="EMBL/GenBank/DDBJ databases">
        <title>Huge and variable diversity of episymbiotic CPR bacteria and DPANN archaea in groundwater ecosystems.</title>
        <authorList>
            <person name="He C.Y."/>
            <person name="Keren R."/>
            <person name="Whittaker M."/>
            <person name="Farag I.F."/>
            <person name="Doudna J."/>
            <person name="Cate J.H.D."/>
            <person name="Banfield J.F."/>
        </authorList>
    </citation>
    <scope>NUCLEOTIDE SEQUENCE</scope>
    <source>
        <strain evidence="2">NC_groundwater_193_Ag_S-0.1um_51_7</strain>
    </source>
</reference>
<dbReference type="AlphaFoldDB" id="A0A931SD53"/>
<accession>A0A931SD53</accession>
<protein>
    <submittedName>
        <fullName evidence="2">Uncharacterized protein</fullName>
    </submittedName>
</protein>
<keyword evidence="1" id="KW-0175">Coiled coil</keyword>
<evidence type="ECO:0000313" key="2">
    <source>
        <dbReference type="EMBL" id="MBI2096785.1"/>
    </source>
</evidence>
<name>A0A931SD53_9BACT</name>
<sequence length="65" mass="7480">MKQTTTFLIILAAIVIPPLLGTIFRRWILPKPKGPLENITKEAEEAKKLLEETQKQIEENKNRPV</sequence>
<comment type="caution">
    <text evidence="2">The sequence shown here is derived from an EMBL/GenBank/DDBJ whole genome shotgun (WGS) entry which is preliminary data.</text>
</comment>
<evidence type="ECO:0000313" key="3">
    <source>
        <dbReference type="Proteomes" id="UP000724148"/>
    </source>
</evidence>
<evidence type="ECO:0000256" key="1">
    <source>
        <dbReference type="SAM" id="Coils"/>
    </source>
</evidence>
<dbReference type="Proteomes" id="UP000724148">
    <property type="component" value="Unassembled WGS sequence"/>
</dbReference>
<dbReference type="EMBL" id="JACOZA010000033">
    <property type="protein sequence ID" value="MBI2096785.1"/>
    <property type="molecule type" value="Genomic_DNA"/>
</dbReference>
<proteinExistence type="predicted"/>
<gene>
    <name evidence="2" type="ORF">HYT40_01345</name>
</gene>
<feature type="coiled-coil region" evidence="1">
    <location>
        <begin position="36"/>
        <end position="63"/>
    </location>
</feature>